<evidence type="ECO:0000313" key="1">
    <source>
        <dbReference type="EMBL" id="TCO44922.1"/>
    </source>
</evidence>
<protein>
    <submittedName>
        <fullName evidence="1">Uncharacterized protein</fullName>
    </submittedName>
</protein>
<reference evidence="1 2" key="1">
    <citation type="journal article" date="2015" name="Stand. Genomic Sci.">
        <title>Genomic Encyclopedia of Bacterial and Archaeal Type Strains, Phase III: the genomes of soil and plant-associated and newly described type strains.</title>
        <authorList>
            <person name="Whitman W.B."/>
            <person name="Woyke T."/>
            <person name="Klenk H.P."/>
            <person name="Zhou Y."/>
            <person name="Lilburn T.G."/>
            <person name="Beck B.J."/>
            <person name="De Vos P."/>
            <person name="Vandamme P."/>
            <person name="Eisen J.A."/>
            <person name="Garrity G."/>
            <person name="Hugenholtz P."/>
            <person name="Kyrpides N.C."/>
        </authorList>
    </citation>
    <scope>NUCLEOTIDE SEQUENCE [LARGE SCALE GENOMIC DNA]</scope>
    <source>
        <strain evidence="1 2">VKM Ac-2541</strain>
    </source>
</reference>
<sequence>MSRTVSQHETSDVRLFAVMQDGSESPVFYVRSAGKLLPAVDVIPADPDHRACARELATRHTKPSPLDIASRLGMDYFLVEVPHGSTEEPLTAWRVDGKVYFDKREVRRALYASIGPDPSSREWRKALKLAGLDLGD</sequence>
<dbReference type="EMBL" id="SLWR01000009">
    <property type="protein sequence ID" value="TCO44922.1"/>
    <property type="molecule type" value="Genomic_DNA"/>
</dbReference>
<proteinExistence type="predicted"/>
<comment type="caution">
    <text evidence="1">The sequence shown here is derived from an EMBL/GenBank/DDBJ whole genome shotgun (WGS) entry which is preliminary data.</text>
</comment>
<organism evidence="1 2">
    <name type="scientific">Kribbella antiqua</name>
    <dbReference type="NCBI Taxonomy" id="2512217"/>
    <lineage>
        <taxon>Bacteria</taxon>
        <taxon>Bacillati</taxon>
        <taxon>Actinomycetota</taxon>
        <taxon>Actinomycetes</taxon>
        <taxon>Propionibacteriales</taxon>
        <taxon>Kribbellaceae</taxon>
        <taxon>Kribbella</taxon>
    </lineage>
</organism>
<evidence type="ECO:0000313" key="2">
    <source>
        <dbReference type="Proteomes" id="UP000295573"/>
    </source>
</evidence>
<keyword evidence="2" id="KW-1185">Reference proteome</keyword>
<name>A0A4R2IKH1_9ACTN</name>
<dbReference type="AlphaFoldDB" id="A0A4R2IKH1"/>
<dbReference type="Proteomes" id="UP000295573">
    <property type="component" value="Unassembled WGS sequence"/>
</dbReference>
<accession>A0A4R2IKH1</accession>
<gene>
    <name evidence="1" type="ORF">EV646_10994</name>
</gene>